<dbReference type="EMBL" id="ABOX02000032">
    <property type="protein sequence ID" value="EEF59126.1"/>
    <property type="molecule type" value="Genomic_DNA"/>
</dbReference>
<evidence type="ECO:0000313" key="2">
    <source>
        <dbReference type="Proteomes" id="UP000003688"/>
    </source>
</evidence>
<accession>B9XLZ8</accession>
<keyword evidence="2" id="KW-1185">Reference proteome</keyword>
<comment type="caution">
    <text evidence="1">The sequence shown here is derived from an EMBL/GenBank/DDBJ whole genome shotgun (WGS) entry which is preliminary data.</text>
</comment>
<dbReference type="AlphaFoldDB" id="B9XLZ8"/>
<protein>
    <submittedName>
        <fullName evidence="1">Uncharacterized protein</fullName>
    </submittedName>
</protein>
<proteinExistence type="predicted"/>
<evidence type="ECO:0000313" key="1">
    <source>
        <dbReference type="EMBL" id="EEF59126.1"/>
    </source>
</evidence>
<organism evidence="1 2">
    <name type="scientific">Pedosphaera parvula (strain Ellin514)</name>
    <dbReference type="NCBI Taxonomy" id="320771"/>
    <lineage>
        <taxon>Bacteria</taxon>
        <taxon>Pseudomonadati</taxon>
        <taxon>Verrucomicrobiota</taxon>
        <taxon>Pedosphaerae</taxon>
        <taxon>Pedosphaerales</taxon>
        <taxon>Pedosphaeraceae</taxon>
        <taxon>Pedosphaera</taxon>
    </lineage>
</organism>
<dbReference type="Proteomes" id="UP000003688">
    <property type="component" value="Unassembled WGS sequence"/>
</dbReference>
<name>B9XLZ8_PEDPL</name>
<gene>
    <name evidence="1" type="ORF">Cflav_PD1618</name>
</gene>
<dbReference type="STRING" id="320771.Cflav_PD1618"/>
<sequence>MFAGVICVLYCLTYGWTRSHCILIHRVSVETGGGGSKHYYHGVRGGDLGPIVILQKPDVADRQHAFVEVCYRTFTPLRWTEALVWHFIPIDGN</sequence>
<reference evidence="1 2" key="1">
    <citation type="journal article" date="2011" name="J. Bacteriol.">
        <title>Genome sequence of 'Pedosphaera parvula' Ellin514, an aerobic Verrucomicrobial isolate from pasture soil.</title>
        <authorList>
            <person name="Kant R."/>
            <person name="van Passel M.W."/>
            <person name="Sangwan P."/>
            <person name="Palva A."/>
            <person name="Lucas S."/>
            <person name="Copeland A."/>
            <person name="Lapidus A."/>
            <person name="Glavina Del Rio T."/>
            <person name="Dalin E."/>
            <person name="Tice H."/>
            <person name="Bruce D."/>
            <person name="Goodwin L."/>
            <person name="Pitluck S."/>
            <person name="Chertkov O."/>
            <person name="Larimer F.W."/>
            <person name="Land M.L."/>
            <person name="Hauser L."/>
            <person name="Brettin T.S."/>
            <person name="Detter J.C."/>
            <person name="Han S."/>
            <person name="de Vos W.M."/>
            <person name="Janssen P.H."/>
            <person name="Smidt H."/>
        </authorList>
    </citation>
    <scope>NUCLEOTIDE SEQUENCE [LARGE SCALE GENOMIC DNA]</scope>
    <source>
        <strain evidence="1 2">Ellin514</strain>
    </source>
</reference>